<comment type="similarity">
    <text evidence="1">Belongs to the glycosyl hydrolase 2 family.</text>
</comment>
<dbReference type="Proteomes" id="UP000321436">
    <property type="component" value="Unassembled WGS sequence"/>
</dbReference>
<sequence>MGGAMIVLPSFKWMAATDNYIPLSGEWLYRAQQWTGAVKLPGSMQAQGFGNEVTADTEWWDGPLKGVWKTSPVYEKYRQPGNVKNYEFLQPRKHYLGAAWYEKECRIPTAWKHKRILLTLERVHWQSTVHINGKEAGTQMYLSAPHEYDITELVTTGSNHISIRVDNSRLVDVGDMPHCISEQTQGTWNGIVGAIALKATDKVWIDDVQVYPDKLHITIGNITGGAVRGKVSAQGIEKEVLLEGRETRLQLDISSDGLPRWDEHHPHLHHITVQLKAGRHRDTRKVRYGIRDFSRAGTQFTVNGKPVHLRGNVDTAIFPLHGYPEMGPDWWKKLMRIHKEWGMNCIRFHSWCPPEAAFIAADEAGIYLQPECGDWSSVQTQEQFEFYKKESEAILRRYGNHPSFVTLSLGNEKSVKKEYLEYFLREWKNDNRRLYNGKTGGKPLLEGCDFYVGGGTRNGVRARYYLGWPPTPGPSYFYQFPPATTRDYTAGIQQGDRPFIAHEIAQRCAYPDVLQLPGKFTGSLQPTYLDIARDQLQELGMLEQVPDFVQASGKWQIEMYKEEIEANLRTPGIGGFHLLGLQDFPGQGTAPVGFLDFFYDAKPYVKPEMLRRCCDHTVVLARMDKRTWTNGERLDARLELYNFSGGVLQSSGIHCTVRSANGDVVHRETLAGKTFPEGAGQAAGRLSIDLKNFDAPAKYNLSVAVNDVVNDWDFWVYPAAVPAVPTAHLLIVKTLTDEALHALNEGKTVLLLPERETLKGKLVQCFGTFYWTAFDFHGGETSACGLLTDPQHPVFRHFPTDFHGNWQWWELLTQASPFILDEFAAKHPWPKSYRPLIQMVPSWKANRKMAVLAEAKVGKGRLMICSMDISTDLEKRKVAAQFRYSLLRYLLSEDFNPAEAISMEMVKGIFA</sequence>
<dbReference type="SUPFAM" id="SSF51445">
    <property type="entry name" value="(Trans)glycosidases"/>
    <property type="match status" value="1"/>
</dbReference>
<dbReference type="Gene3D" id="2.60.120.260">
    <property type="entry name" value="Galactose-binding domain-like"/>
    <property type="match status" value="1"/>
</dbReference>
<comment type="caution">
    <text evidence="3">The sequence shown here is derived from an EMBL/GenBank/DDBJ whole genome shotgun (WGS) entry which is preliminary data.</text>
</comment>
<dbReference type="InterPro" id="IPR008979">
    <property type="entry name" value="Galactose-bd-like_sf"/>
</dbReference>
<evidence type="ECO:0000313" key="4">
    <source>
        <dbReference type="Proteomes" id="UP000321436"/>
    </source>
</evidence>
<accession>A0A512RJK9</accession>
<dbReference type="Pfam" id="PF02837">
    <property type="entry name" value="Glyco_hydro_2_N"/>
    <property type="match status" value="1"/>
</dbReference>
<organism evidence="3 4">
    <name type="scientific">Chitinophaga cymbidii</name>
    <dbReference type="NCBI Taxonomy" id="1096750"/>
    <lineage>
        <taxon>Bacteria</taxon>
        <taxon>Pseudomonadati</taxon>
        <taxon>Bacteroidota</taxon>
        <taxon>Chitinophagia</taxon>
        <taxon>Chitinophagales</taxon>
        <taxon>Chitinophagaceae</taxon>
        <taxon>Chitinophaga</taxon>
    </lineage>
</organism>
<dbReference type="InterPro" id="IPR051913">
    <property type="entry name" value="GH2_Domain-Containing"/>
</dbReference>
<keyword evidence="4" id="KW-1185">Reference proteome</keyword>
<dbReference type="GO" id="GO:0005975">
    <property type="term" value="P:carbohydrate metabolic process"/>
    <property type="evidence" value="ECO:0007669"/>
    <property type="project" value="InterPro"/>
</dbReference>
<dbReference type="Gene3D" id="3.20.20.80">
    <property type="entry name" value="Glycosidases"/>
    <property type="match status" value="1"/>
</dbReference>
<dbReference type="InterPro" id="IPR017853">
    <property type="entry name" value="GH"/>
</dbReference>
<proteinExistence type="inferred from homology"/>
<gene>
    <name evidence="3" type="ORF">CCY01nite_21250</name>
</gene>
<name>A0A512RJK9_9BACT</name>
<evidence type="ECO:0000256" key="1">
    <source>
        <dbReference type="ARBA" id="ARBA00007401"/>
    </source>
</evidence>
<dbReference type="AlphaFoldDB" id="A0A512RJK9"/>
<protein>
    <submittedName>
        <fullName evidence="3">Beta-galactosidase</fullName>
    </submittedName>
</protein>
<feature type="domain" description="Glycosyl hydrolases family 2 sugar binding" evidence="2">
    <location>
        <begin position="72"/>
        <end position="165"/>
    </location>
</feature>
<dbReference type="GO" id="GO:0004553">
    <property type="term" value="F:hydrolase activity, hydrolyzing O-glycosyl compounds"/>
    <property type="evidence" value="ECO:0007669"/>
    <property type="project" value="InterPro"/>
</dbReference>
<dbReference type="PANTHER" id="PTHR42732">
    <property type="entry name" value="BETA-GALACTOSIDASE"/>
    <property type="match status" value="1"/>
</dbReference>
<evidence type="ECO:0000259" key="2">
    <source>
        <dbReference type="Pfam" id="PF02837"/>
    </source>
</evidence>
<evidence type="ECO:0000313" key="3">
    <source>
        <dbReference type="EMBL" id="GEP95865.1"/>
    </source>
</evidence>
<reference evidence="3 4" key="1">
    <citation type="submission" date="2019-07" db="EMBL/GenBank/DDBJ databases">
        <title>Whole genome shotgun sequence of Chitinophaga cymbidii NBRC 109752.</title>
        <authorList>
            <person name="Hosoyama A."/>
            <person name="Uohara A."/>
            <person name="Ohji S."/>
            <person name="Ichikawa N."/>
        </authorList>
    </citation>
    <scope>NUCLEOTIDE SEQUENCE [LARGE SCALE GENOMIC DNA]</scope>
    <source>
        <strain evidence="3 4">NBRC 109752</strain>
    </source>
</reference>
<dbReference type="EMBL" id="BKAU01000001">
    <property type="protein sequence ID" value="GEP95865.1"/>
    <property type="molecule type" value="Genomic_DNA"/>
</dbReference>
<dbReference type="InterPro" id="IPR006104">
    <property type="entry name" value="Glyco_hydro_2_N"/>
</dbReference>
<dbReference type="SUPFAM" id="SSF49785">
    <property type="entry name" value="Galactose-binding domain-like"/>
    <property type="match status" value="1"/>
</dbReference>